<evidence type="ECO:0000256" key="2">
    <source>
        <dbReference type="ARBA" id="ARBA00009389"/>
    </source>
</evidence>
<evidence type="ECO:0000313" key="5">
    <source>
        <dbReference type="EMBL" id="KAF6018436.1"/>
    </source>
</evidence>
<dbReference type="AlphaFoldDB" id="A0A7J7IY10"/>
<keyword evidence="3" id="KW-0539">Nucleus</keyword>
<evidence type="ECO:0000256" key="1">
    <source>
        <dbReference type="ARBA" id="ARBA00004123"/>
    </source>
</evidence>
<dbReference type="CDD" id="cd21937">
    <property type="entry name" value="ZIP_MycBP-like"/>
    <property type="match status" value="1"/>
</dbReference>
<dbReference type="GO" id="GO:0005634">
    <property type="term" value="C:nucleus"/>
    <property type="evidence" value="ECO:0007669"/>
    <property type="project" value="UniProtKB-SubCell"/>
</dbReference>
<sequence>MTYRTADSKREEFRKYLEKAGVLDTLTKVLVGLYEEPEKPNDAIDFIKQHIGADGPDTADVEQLKLEVTELRQKCEQLSEENAELKQKVCNLAYVYLSVHSIVKVNN</sequence>
<comment type="similarity">
    <text evidence="2">Belongs to the AMY1 family.</text>
</comment>
<protein>
    <submittedName>
        <fullName evidence="5">MYCBP</fullName>
    </submittedName>
</protein>
<organism evidence="5 6">
    <name type="scientific">Bugula neritina</name>
    <name type="common">Brown bryozoan</name>
    <name type="synonym">Sertularia neritina</name>
    <dbReference type="NCBI Taxonomy" id="10212"/>
    <lineage>
        <taxon>Eukaryota</taxon>
        <taxon>Metazoa</taxon>
        <taxon>Spiralia</taxon>
        <taxon>Lophotrochozoa</taxon>
        <taxon>Bryozoa</taxon>
        <taxon>Gymnolaemata</taxon>
        <taxon>Cheilostomatida</taxon>
        <taxon>Flustrina</taxon>
        <taxon>Buguloidea</taxon>
        <taxon>Bugulidae</taxon>
        <taxon>Bugula</taxon>
    </lineage>
</organism>
<keyword evidence="6" id="KW-1185">Reference proteome</keyword>
<evidence type="ECO:0000256" key="4">
    <source>
        <dbReference type="SAM" id="Coils"/>
    </source>
</evidence>
<gene>
    <name evidence="5" type="ORF">EB796_023241</name>
</gene>
<reference evidence="5" key="1">
    <citation type="submission" date="2020-06" db="EMBL/GenBank/DDBJ databases">
        <title>Draft genome of Bugula neritina, a colonial animal packing powerful symbionts and potential medicines.</title>
        <authorList>
            <person name="Rayko M."/>
        </authorList>
    </citation>
    <scope>NUCLEOTIDE SEQUENCE [LARGE SCALE GENOMIC DNA]</scope>
    <source>
        <strain evidence="5">Kwan_BN1</strain>
    </source>
</reference>
<dbReference type="InterPro" id="IPR026060">
    <property type="entry name" value="AMY1"/>
</dbReference>
<keyword evidence="4" id="KW-0175">Coiled coil</keyword>
<dbReference type="PANTHER" id="PTHR13168">
    <property type="entry name" value="ASSOCIATE OF C-MYC AMY-1"/>
    <property type="match status" value="1"/>
</dbReference>
<dbReference type="OrthoDB" id="524165at2759"/>
<dbReference type="Proteomes" id="UP000593567">
    <property type="component" value="Unassembled WGS sequence"/>
</dbReference>
<accession>A0A7J7IY10</accession>
<proteinExistence type="inferred from homology"/>
<dbReference type="EMBL" id="VXIV02003310">
    <property type="protein sequence ID" value="KAF6018436.1"/>
    <property type="molecule type" value="Genomic_DNA"/>
</dbReference>
<dbReference type="GO" id="GO:0003713">
    <property type="term" value="F:transcription coactivator activity"/>
    <property type="evidence" value="ECO:0007669"/>
    <property type="project" value="InterPro"/>
</dbReference>
<evidence type="ECO:0000256" key="3">
    <source>
        <dbReference type="ARBA" id="ARBA00023242"/>
    </source>
</evidence>
<feature type="coiled-coil region" evidence="4">
    <location>
        <begin position="61"/>
        <end position="88"/>
    </location>
</feature>
<comment type="subcellular location">
    <subcellularLocation>
        <location evidence="1">Nucleus</location>
    </subcellularLocation>
</comment>
<dbReference type="PANTHER" id="PTHR13168:SF0">
    <property type="entry name" value="C-MYC-BINDING PROTEIN"/>
    <property type="match status" value="1"/>
</dbReference>
<dbReference type="PRINTS" id="PR02028">
    <property type="entry name" value="CMYCBINDINGP"/>
</dbReference>
<dbReference type="Gene3D" id="6.10.250.1060">
    <property type="match status" value="1"/>
</dbReference>
<name>A0A7J7IY10_BUGNE</name>
<evidence type="ECO:0000313" key="6">
    <source>
        <dbReference type="Proteomes" id="UP000593567"/>
    </source>
</evidence>
<comment type="caution">
    <text evidence="5">The sequence shown here is derived from an EMBL/GenBank/DDBJ whole genome shotgun (WGS) entry which is preliminary data.</text>
</comment>